<evidence type="ECO:0000313" key="2">
    <source>
        <dbReference type="Proteomes" id="UP000308600"/>
    </source>
</evidence>
<keyword evidence="2" id="KW-1185">Reference proteome</keyword>
<gene>
    <name evidence="1" type="ORF">BDN72DRAFT_305210</name>
</gene>
<sequence length="278" mass="30018">MTDITPISGPDALAKLQELNTIEYLQPLQGLNQETPALLFVPPSGLLQAKLDLIAPLIGREAVEDNSTTGHRPWNFGGTLYYKNVEELIGSSDFYALVTGDEERTNIIFSRSTLPKDIFAFYAAGVYGPNKIVPPGSTIVARRGVVKWRDILEKPVLPAQPNSTALTPDSAIAVDVAAEKGIFWANSSSATGSIASLLLYHEVTVESHDLKKRFYGKTWGVAFPGAGAGFAGSVRYDDIKNLDGDYNIIVYTTLTSVSVEFLKDGVRVATVSSSPDSF</sequence>
<evidence type="ECO:0000313" key="1">
    <source>
        <dbReference type="EMBL" id="TFK72686.1"/>
    </source>
</evidence>
<protein>
    <submittedName>
        <fullName evidence="1">Uncharacterized protein</fullName>
    </submittedName>
</protein>
<proteinExistence type="predicted"/>
<accession>A0ACD3B465</accession>
<name>A0ACD3B465_9AGAR</name>
<dbReference type="EMBL" id="ML208283">
    <property type="protein sequence ID" value="TFK72686.1"/>
    <property type="molecule type" value="Genomic_DNA"/>
</dbReference>
<reference evidence="1 2" key="1">
    <citation type="journal article" date="2019" name="Nat. Ecol. Evol.">
        <title>Megaphylogeny resolves global patterns of mushroom evolution.</title>
        <authorList>
            <person name="Varga T."/>
            <person name="Krizsan K."/>
            <person name="Foldi C."/>
            <person name="Dima B."/>
            <person name="Sanchez-Garcia M."/>
            <person name="Sanchez-Ramirez S."/>
            <person name="Szollosi G.J."/>
            <person name="Szarkandi J.G."/>
            <person name="Papp V."/>
            <person name="Albert L."/>
            <person name="Andreopoulos W."/>
            <person name="Angelini C."/>
            <person name="Antonin V."/>
            <person name="Barry K.W."/>
            <person name="Bougher N.L."/>
            <person name="Buchanan P."/>
            <person name="Buyck B."/>
            <person name="Bense V."/>
            <person name="Catcheside P."/>
            <person name="Chovatia M."/>
            <person name="Cooper J."/>
            <person name="Damon W."/>
            <person name="Desjardin D."/>
            <person name="Finy P."/>
            <person name="Geml J."/>
            <person name="Haridas S."/>
            <person name="Hughes K."/>
            <person name="Justo A."/>
            <person name="Karasinski D."/>
            <person name="Kautmanova I."/>
            <person name="Kiss B."/>
            <person name="Kocsube S."/>
            <person name="Kotiranta H."/>
            <person name="LaButti K.M."/>
            <person name="Lechner B.E."/>
            <person name="Liimatainen K."/>
            <person name="Lipzen A."/>
            <person name="Lukacs Z."/>
            <person name="Mihaltcheva S."/>
            <person name="Morgado L.N."/>
            <person name="Niskanen T."/>
            <person name="Noordeloos M.E."/>
            <person name="Ohm R.A."/>
            <person name="Ortiz-Santana B."/>
            <person name="Ovrebo C."/>
            <person name="Racz N."/>
            <person name="Riley R."/>
            <person name="Savchenko A."/>
            <person name="Shiryaev A."/>
            <person name="Soop K."/>
            <person name="Spirin V."/>
            <person name="Szebenyi C."/>
            <person name="Tomsovsky M."/>
            <person name="Tulloss R.E."/>
            <person name="Uehling J."/>
            <person name="Grigoriev I.V."/>
            <person name="Vagvolgyi C."/>
            <person name="Papp T."/>
            <person name="Martin F.M."/>
            <person name="Miettinen O."/>
            <person name="Hibbett D.S."/>
            <person name="Nagy L.G."/>
        </authorList>
    </citation>
    <scope>NUCLEOTIDE SEQUENCE [LARGE SCALE GENOMIC DNA]</scope>
    <source>
        <strain evidence="1 2">NL-1719</strain>
    </source>
</reference>
<dbReference type="Proteomes" id="UP000308600">
    <property type="component" value="Unassembled WGS sequence"/>
</dbReference>
<organism evidence="1 2">
    <name type="scientific">Pluteus cervinus</name>
    <dbReference type="NCBI Taxonomy" id="181527"/>
    <lineage>
        <taxon>Eukaryota</taxon>
        <taxon>Fungi</taxon>
        <taxon>Dikarya</taxon>
        <taxon>Basidiomycota</taxon>
        <taxon>Agaricomycotina</taxon>
        <taxon>Agaricomycetes</taxon>
        <taxon>Agaricomycetidae</taxon>
        <taxon>Agaricales</taxon>
        <taxon>Pluteineae</taxon>
        <taxon>Pluteaceae</taxon>
        <taxon>Pluteus</taxon>
    </lineage>
</organism>